<dbReference type="SUPFAM" id="SSF53649">
    <property type="entry name" value="Alkaline phosphatase-like"/>
    <property type="match status" value="1"/>
</dbReference>
<evidence type="ECO:0000313" key="6">
    <source>
        <dbReference type="EMBL" id="MDO7835631.1"/>
    </source>
</evidence>
<dbReference type="InterPro" id="IPR024607">
    <property type="entry name" value="Sulfatase_CS"/>
</dbReference>
<feature type="domain" description="Sulfatase N-terminal" evidence="5">
    <location>
        <begin position="10"/>
        <end position="418"/>
    </location>
</feature>
<evidence type="ECO:0000256" key="3">
    <source>
        <dbReference type="ARBA" id="ARBA00022801"/>
    </source>
</evidence>
<dbReference type="PROSITE" id="PS00149">
    <property type="entry name" value="SULFATASE_2"/>
    <property type="match status" value="1"/>
</dbReference>
<protein>
    <submittedName>
        <fullName evidence="6">Arylsulfatase</fullName>
        <ecNumber evidence="6">3.1.6.-</ecNumber>
    </submittedName>
</protein>
<accession>A0ABT8ZQ55</accession>
<dbReference type="Pfam" id="PF00884">
    <property type="entry name" value="Sulfatase"/>
    <property type="match status" value="1"/>
</dbReference>
<dbReference type="InterPro" id="IPR000917">
    <property type="entry name" value="Sulfatase_N"/>
</dbReference>
<comment type="similarity">
    <text evidence="1">Belongs to the sulfatase family.</text>
</comment>
<evidence type="ECO:0000313" key="7">
    <source>
        <dbReference type="Proteomes" id="UP001176471"/>
    </source>
</evidence>
<sequence>MSSKLKGARPDILLIVADDLGFSDIGAFGSEIATPALDALAFDGVRFTDFHSASACSPTRAMLMTGTDHHVAGIGTMLEVARPGFTGAPGYEGYLNDRVVALPELLREAGYQTFMSGKWHLGETIATAPVSRGFDRSFALLQGGHDHFGRNLMKGANGGGTLYVEDDHFVDDLPADFYSSDYFTDRLLDYLGERDRDTPFFAYLPFSAPHWPLQAPDENLARVRGRYGDGPDILRQRRLDALKDLGLVPRNVVPHPVVADTPDWDALTPDARALSARTMEAYAAMVERMDWNIGRVITQLKAEGRFDNTLILFLSDNGAEGAIVEAMPLLGPFFTRMIADHCDNSLDNVGRPRSYVWYGPRWAQAATAPSRLNKMFTTQGGIRVPAFLSWPGHVDGAISHAFSTVMDIMPTLLDVAGAPDHGGRFHDRVVAPIKGASLLPLLEGKAAAVHDIDHPTGWELFGRRALRQGQWKAVYMAHEPGAAPSWALYDLAQDPGEIHDLARDEPERLATLIALWDDYRRENGVLHQPITIFEMDFASEQASVA</sequence>
<keyword evidence="4" id="KW-0106">Calcium</keyword>
<comment type="caution">
    <text evidence="6">The sequence shown here is derived from an EMBL/GenBank/DDBJ whole genome shotgun (WGS) entry which is preliminary data.</text>
</comment>
<dbReference type="PANTHER" id="PTHR42693:SF33">
    <property type="entry name" value="ARYLSULFATASE"/>
    <property type="match status" value="1"/>
</dbReference>
<dbReference type="EMBL" id="JAUQOM010000004">
    <property type="protein sequence ID" value="MDO7835631.1"/>
    <property type="molecule type" value="Genomic_DNA"/>
</dbReference>
<dbReference type="CDD" id="cd16025">
    <property type="entry name" value="PAS_like"/>
    <property type="match status" value="1"/>
</dbReference>
<dbReference type="InterPro" id="IPR050738">
    <property type="entry name" value="Sulfatase"/>
</dbReference>
<reference evidence="6" key="1">
    <citation type="submission" date="2023-07" db="EMBL/GenBank/DDBJ databases">
        <title>Bacterial whole genome sequence for Sphingobium sp. HBC34.</title>
        <authorList>
            <person name="Le V."/>
            <person name="Ko S.-R."/>
            <person name="Ahn C.-Y."/>
            <person name="Oh H.-M."/>
        </authorList>
    </citation>
    <scope>NUCLEOTIDE SEQUENCE</scope>
    <source>
        <strain evidence="6">HBC34</strain>
    </source>
</reference>
<dbReference type="RefSeq" id="WP_304536053.1">
    <property type="nucleotide sequence ID" value="NZ_JAUQOM010000004.1"/>
</dbReference>
<evidence type="ECO:0000259" key="5">
    <source>
        <dbReference type="Pfam" id="PF00884"/>
    </source>
</evidence>
<dbReference type="GO" id="GO:0016787">
    <property type="term" value="F:hydrolase activity"/>
    <property type="evidence" value="ECO:0007669"/>
    <property type="project" value="UniProtKB-KW"/>
</dbReference>
<gene>
    <name evidence="6" type="ORF">Q4610_11305</name>
</gene>
<proteinExistence type="inferred from homology"/>
<evidence type="ECO:0000256" key="2">
    <source>
        <dbReference type="ARBA" id="ARBA00022723"/>
    </source>
</evidence>
<dbReference type="Gene3D" id="3.30.1120.10">
    <property type="match status" value="1"/>
</dbReference>
<keyword evidence="2" id="KW-0479">Metal-binding</keyword>
<evidence type="ECO:0000256" key="4">
    <source>
        <dbReference type="ARBA" id="ARBA00022837"/>
    </source>
</evidence>
<dbReference type="InterPro" id="IPR017850">
    <property type="entry name" value="Alkaline_phosphatase_core_sf"/>
</dbReference>
<dbReference type="Proteomes" id="UP001176471">
    <property type="component" value="Unassembled WGS sequence"/>
</dbReference>
<evidence type="ECO:0000256" key="1">
    <source>
        <dbReference type="ARBA" id="ARBA00008779"/>
    </source>
</evidence>
<keyword evidence="7" id="KW-1185">Reference proteome</keyword>
<dbReference type="EC" id="3.1.6.-" evidence="6"/>
<keyword evidence="3 6" id="KW-0378">Hydrolase</keyword>
<dbReference type="PANTHER" id="PTHR42693">
    <property type="entry name" value="ARYLSULFATASE FAMILY MEMBER"/>
    <property type="match status" value="1"/>
</dbReference>
<organism evidence="6 7">
    <name type="scientific">Sphingobium cyanobacteriorum</name>
    <dbReference type="NCBI Taxonomy" id="3063954"/>
    <lineage>
        <taxon>Bacteria</taxon>
        <taxon>Pseudomonadati</taxon>
        <taxon>Pseudomonadota</taxon>
        <taxon>Alphaproteobacteria</taxon>
        <taxon>Sphingomonadales</taxon>
        <taxon>Sphingomonadaceae</taxon>
        <taxon>Sphingobium</taxon>
    </lineage>
</organism>
<dbReference type="Gene3D" id="3.40.720.10">
    <property type="entry name" value="Alkaline Phosphatase, subunit A"/>
    <property type="match status" value="1"/>
</dbReference>
<name>A0ABT8ZQ55_9SPHN</name>